<evidence type="ECO:0000313" key="2">
    <source>
        <dbReference type="Proteomes" id="UP001314261"/>
    </source>
</evidence>
<reference evidence="1 2" key="1">
    <citation type="submission" date="2023-10" db="EMBL/GenBank/DDBJ databases">
        <authorList>
            <person name="Botero Cardona J."/>
        </authorList>
    </citation>
    <scope>NUCLEOTIDE SEQUENCE [LARGE SCALE GENOMIC DNA]</scope>
    <source>
        <strain evidence="1 2">R-54839</strain>
    </source>
</reference>
<proteinExistence type="predicted"/>
<protein>
    <submittedName>
        <fullName evidence="1">GH25 family (Acm)</fullName>
    </submittedName>
</protein>
<accession>A0ABN9YM08</accession>
<dbReference type="EMBL" id="CAUZLR010000001">
    <property type="protein sequence ID" value="CAK1225750.1"/>
    <property type="molecule type" value="Genomic_DNA"/>
</dbReference>
<organism evidence="1 2">
    <name type="scientific">Fructobacillus fructosus</name>
    <dbReference type="NCBI Taxonomy" id="1631"/>
    <lineage>
        <taxon>Bacteria</taxon>
        <taxon>Bacillati</taxon>
        <taxon>Bacillota</taxon>
        <taxon>Bacilli</taxon>
        <taxon>Lactobacillales</taxon>
        <taxon>Lactobacillaceae</taxon>
        <taxon>Fructobacillus</taxon>
    </lineage>
</organism>
<evidence type="ECO:0000313" key="1">
    <source>
        <dbReference type="EMBL" id="CAK1225750.1"/>
    </source>
</evidence>
<gene>
    <name evidence="1" type="ORF">R54839_PPFHFPJH_00184</name>
</gene>
<sequence>MSDETQVVQYAGPDGKRAYAYTEWARGIANKPKALETALKFANENDLIKSFSPFAITSPNGKSWVVKASDDGHIFVESGKSSPLVLDSIPVKSQNGTWFALKVADDGHLFTERG</sequence>
<keyword evidence="2" id="KW-1185">Reference proteome</keyword>
<name>A0ABN9YM08_9LACO</name>
<comment type="caution">
    <text evidence="1">The sequence shown here is derived from an EMBL/GenBank/DDBJ whole genome shotgun (WGS) entry which is preliminary data.</text>
</comment>
<dbReference type="RefSeq" id="WP_338345826.1">
    <property type="nucleotide sequence ID" value="NZ_CAUZLR010000001.1"/>
</dbReference>
<dbReference type="Proteomes" id="UP001314261">
    <property type="component" value="Unassembled WGS sequence"/>
</dbReference>